<feature type="region of interest" description="Disordered" evidence="2">
    <location>
        <begin position="27"/>
        <end position="221"/>
    </location>
</feature>
<evidence type="ECO:0000313" key="4">
    <source>
        <dbReference type="RefSeq" id="XP_013412761.1"/>
    </source>
</evidence>
<feature type="compositionally biased region" description="Basic and acidic residues" evidence="2">
    <location>
        <begin position="193"/>
        <end position="210"/>
    </location>
</feature>
<evidence type="ECO:0000256" key="1">
    <source>
        <dbReference type="SAM" id="Coils"/>
    </source>
</evidence>
<protein>
    <submittedName>
        <fullName evidence="4">Uncharacterized protein LOC106175365</fullName>
    </submittedName>
</protein>
<dbReference type="RefSeq" id="XP_013412761.1">
    <property type="nucleotide sequence ID" value="XM_013557307.1"/>
</dbReference>
<gene>
    <name evidence="4" type="primary">LOC106175365</name>
</gene>
<evidence type="ECO:0000313" key="3">
    <source>
        <dbReference type="Proteomes" id="UP000085678"/>
    </source>
</evidence>
<name>A0A1S3JRP1_LINAN</name>
<evidence type="ECO:0000256" key="2">
    <source>
        <dbReference type="SAM" id="MobiDB-lite"/>
    </source>
</evidence>
<proteinExistence type="predicted"/>
<feature type="compositionally biased region" description="Polar residues" evidence="2">
    <location>
        <begin position="36"/>
        <end position="52"/>
    </location>
</feature>
<feature type="compositionally biased region" description="Polar residues" evidence="2">
    <location>
        <begin position="150"/>
        <end position="166"/>
    </location>
</feature>
<dbReference type="AlphaFoldDB" id="A0A1S3JRP1"/>
<feature type="compositionally biased region" description="Polar residues" evidence="2">
    <location>
        <begin position="77"/>
        <end position="86"/>
    </location>
</feature>
<dbReference type="GeneID" id="106175365"/>
<keyword evidence="1" id="KW-0175">Coiled coil</keyword>
<reference evidence="4" key="1">
    <citation type="journal article" date="2015" name="Nat. Commun.">
        <title>The Lingula genome provides insights into brachiopod evolution and the origin of phosphate biomineralization.</title>
        <authorList>
            <person name="Luo Y.J."/>
            <person name="Takeuchi T."/>
            <person name="Koyanagi R."/>
            <person name="Yamada L."/>
            <person name="Kanda M."/>
            <person name="Khalturina M."/>
            <person name="Fujie M."/>
            <person name="Yamasaki S.I."/>
            <person name="Endo K."/>
            <person name="Satoh N."/>
        </authorList>
    </citation>
    <scope>NUCLEOTIDE SEQUENCE</scope>
</reference>
<keyword evidence="3" id="KW-1185">Reference proteome</keyword>
<dbReference type="KEGG" id="lak:106175365"/>
<dbReference type="Proteomes" id="UP000085678">
    <property type="component" value="Unplaced"/>
</dbReference>
<sequence length="350" mass="39319">MSSVESKRPVRRAIPRLMKIVAEKENACSTAKDGSKNSVENVRQQSATMQKNQGRRSVLPGPVSDRLTRPTMASRLKNVSANFQNESDLKLKENDVNVSSSSDSQVKKRVPSGPKSKPHQTPGVVKRRKPSSSGSSPFQIPDSMPLSKKNPAQESKKCTVQFQPTIDTKFGIKISPPGKKKDFTFTGAAKMTSESKDTKSKPEIKPDIKKSNRTRPWQHSEVTRLKEDLAEIQAKLEEAEKENCTLNNELNERKKKDKEIKDHLNDLTLENSSLKNRISSCEVQLEKCHIDPVTLQPLDLDQEEIKKRSQEAQAKASALRDVLKHNVNNQCYLASLKEINEKCEAYLNSM</sequence>
<organism evidence="3 4">
    <name type="scientific">Lingula anatina</name>
    <name type="common">Brachiopod</name>
    <name type="synonym">Lingula unguis</name>
    <dbReference type="NCBI Taxonomy" id="7574"/>
    <lineage>
        <taxon>Eukaryota</taxon>
        <taxon>Metazoa</taxon>
        <taxon>Spiralia</taxon>
        <taxon>Lophotrochozoa</taxon>
        <taxon>Brachiopoda</taxon>
        <taxon>Linguliformea</taxon>
        <taxon>Lingulata</taxon>
        <taxon>Lingulida</taxon>
        <taxon>Linguloidea</taxon>
        <taxon>Lingulidae</taxon>
        <taxon>Lingula</taxon>
    </lineage>
</organism>
<accession>A0A1S3JRP1</accession>
<reference evidence="4" key="2">
    <citation type="submission" date="2025-08" db="UniProtKB">
        <authorList>
            <consortium name="RefSeq"/>
        </authorList>
    </citation>
    <scope>IDENTIFICATION</scope>
</reference>
<feature type="coiled-coil region" evidence="1">
    <location>
        <begin position="222"/>
        <end position="284"/>
    </location>
</feature>
<dbReference type="InParanoid" id="A0A1S3JRP1"/>